<dbReference type="OrthoDB" id="798763at2"/>
<name>A0A5B8VUJ2_9SPHI</name>
<protein>
    <recommendedName>
        <fullName evidence="4">Lipoprotein</fullName>
    </recommendedName>
</protein>
<feature type="chain" id="PRO_5022753731" description="Lipoprotein" evidence="1">
    <location>
        <begin position="22"/>
        <end position="181"/>
    </location>
</feature>
<dbReference type="Proteomes" id="UP000321362">
    <property type="component" value="Chromosome"/>
</dbReference>
<evidence type="ECO:0008006" key="4">
    <source>
        <dbReference type="Google" id="ProtNLM"/>
    </source>
</evidence>
<reference evidence="2 3" key="1">
    <citation type="journal article" date="2013" name="J. Microbiol.">
        <title>Mucilaginibacter ginsenosidivorax sp. nov., with ginsenoside converting activity isolated from sediment.</title>
        <authorList>
            <person name="Kim J.K."/>
            <person name="Choi T.E."/>
            <person name="Liu Q.M."/>
            <person name="Park H.Y."/>
            <person name="Yi T.H."/>
            <person name="Yoon M.H."/>
            <person name="Kim S.C."/>
            <person name="Im W.T."/>
        </authorList>
    </citation>
    <scope>NUCLEOTIDE SEQUENCE [LARGE SCALE GENOMIC DNA]</scope>
    <source>
        <strain evidence="2 3">KHI28</strain>
    </source>
</reference>
<keyword evidence="3" id="KW-1185">Reference proteome</keyword>
<evidence type="ECO:0000313" key="2">
    <source>
        <dbReference type="EMBL" id="QEC74436.1"/>
    </source>
</evidence>
<organism evidence="2 3">
    <name type="scientific">Mucilaginibacter ginsenosidivorax</name>
    <dbReference type="NCBI Taxonomy" id="862126"/>
    <lineage>
        <taxon>Bacteria</taxon>
        <taxon>Pseudomonadati</taxon>
        <taxon>Bacteroidota</taxon>
        <taxon>Sphingobacteriia</taxon>
        <taxon>Sphingobacteriales</taxon>
        <taxon>Sphingobacteriaceae</taxon>
        <taxon>Mucilaginibacter</taxon>
    </lineage>
</organism>
<proteinExistence type="predicted"/>
<dbReference type="KEGG" id="mgk:FSB76_00160"/>
<dbReference type="EMBL" id="CP042437">
    <property type="protein sequence ID" value="QEC74436.1"/>
    <property type="molecule type" value="Genomic_DNA"/>
</dbReference>
<sequence length="181" mass="19840">MILNKLNAVFFIILTTISVSACNQQKAKPQAVSVDSLKSTVQVNGKKDSVLNNPQKKYGIATASDPCVKCLLQVIQESKSFKANTASLSPQDINYTVNWVKAADPALKPDTSNKTNAVRVDVKKIEDGEDKVLCSYVYNNVNGTMYLINNQNKLEHAVSSITPELLKKIRNSCYWGVASGK</sequence>
<evidence type="ECO:0000313" key="3">
    <source>
        <dbReference type="Proteomes" id="UP000321362"/>
    </source>
</evidence>
<keyword evidence="1" id="KW-0732">Signal</keyword>
<dbReference type="RefSeq" id="WP_147051595.1">
    <property type="nucleotide sequence ID" value="NZ_CP042437.1"/>
</dbReference>
<accession>A0A5B8VUJ2</accession>
<dbReference type="PROSITE" id="PS51257">
    <property type="entry name" value="PROKAR_LIPOPROTEIN"/>
    <property type="match status" value="1"/>
</dbReference>
<evidence type="ECO:0000256" key="1">
    <source>
        <dbReference type="SAM" id="SignalP"/>
    </source>
</evidence>
<dbReference type="AlphaFoldDB" id="A0A5B8VUJ2"/>
<gene>
    <name evidence="2" type="ORF">FSB76_00160</name>
</gene>
<feature type="signal peptide" evidence="1">
    <location>
        <begin position="1"/>
        <end position="21"/>
    </location>
</feature>